<comment type="caution">
    <text evidence="1">The sequence shown here is derived from an EMBL/GenBank/DDBJ whole genome shotgun (WGS) entry which is preliminary data.</text>
</comment>
<gene>
    <name evidence="1" type="ORF">ALEPTO_LOCUS2578</name>
</gene>
<protein>
    <submittedName>
        <fullName evidence="1">3457_t:CDS:1</fullName>
    </submittedName>
</protein>
<evidence type="ECO:0000313" key="2">
    <source>
        <dbReference type="Proteomes" id="UP000789508"/>
    </source>
</evidence>
<keyword evidence="2" id="KW-1185">Reference proteome</keyword>
<name>A0A9N8WFU7_9GLOM</name>
<sequence length="192" mass="21936">MKVKIVKAKVKEQKVNCCLEPGFLGISMCTDKLLKKIDGKISRKLTSEKKDSKFVREEITAPLELAIILIIFTSNVINNNRLSNYESITILIKVLVEKYDPKIPNYILLDNNWFYRRNNHGIQMYLPEIVTDAKNTFVRTTLHIKDLNTSDLIISDSNSDSSSTSSSEIEAIHKTEGVRKCPILKHKVKRKA</sequence>
<accession>A0A9N8WFU7</accession>
<dbReference type="AlphaFoldDB" id="A0A9N8WFU7"/>
<evidence type="ECO:0000313" key="1">
    <source>
        <dbReference type="EMBL" id="CAG8482818.1"/>
    </source>
</evidence>
<reference evidence="1" key="1">
    <citation type="submission" date="2021-06" db="EMBL/GenBank/DDBJ databases">
        <authorList>
            <person name="Kallberg Y."/>
            <person name="Tangrot J."/>
            <person name="Rosling A."/>
        </authorList>
    </citation>
    <scope>NUCLEOTIDE SEQUENCE</scope>
    <source>
        <strain evidence="1">FL130A</strain>
    </source>
</reference>
<organism evidence="1 2">
    <name type="scientific">Ambispora leptoticha</name>
    <dbReference type="NCBI Taxonomy" id="144679"/>
    <lineage>
        <taxon>Eukaryota</taxon>
        <taxon>Fungi</taxon>
        <taxon>Fungi incertae sedis</taxon>
        <taxon>Mucoromycota</taxon>
        <taxon>Glomeromycotina</taxon>
        <taxon>Glomeromycetes</taxon>
        <taxon>Archaeosporales</taxon>
        <taxon>Ambisporaceae</taxon>
        <taxon>Ambispora</taxon>
    </lineage>
</organism>
<dbReference type="EMBL" id="CAJVPS010000390">
    <property type="protein sequence ID" value="CAG8482818.1"/>
    <property type="molecule type" value="Genomic_DNA"/>
</dbReference>
<proteinExistence type="predicted"/>
<dbReference type="OrthoDB" id="2386798at2759"/>
<dbReference type="Proteomes" id="UP000789508">
    <property type="component" value="Unassembled WGS sequence"/>
</dbReference>